<sequence>MRIKSQPINHFRGKLLIRNYSVII</sequence>
<accession>A0A0A8YK28</accession>
<dbReference type="EMBL" id="GBRH01270901">
    <property type="protein sequence ID" value="JAD26994.1"/>
    <property type="molecule type" value="Transcribed_RNA"/>
</dbReference>
<evidence type="ECO:0000313" key="1">
    <source>
        <dbReference type="EMBL" id="JAD26994.1"/>
    </source>
</evidence>
<dbReference type="AlphaFoldDB" id="A0A0A8YK28"/>
<reference evidence="1" key="1">
    <citation type="submission" date="2014-09" db="EMBL/GenBank/DDBJ databases">
        <authorList>
            <person name="Magalhaes I.L.F."/>
            <person name="Oliveira U."/>
            <person name="Santos F.R."/>
            <person name="Vidigal T.H.D.A."/>
            <person name="Brescovit A.D."/>
            <person name="Santos A.J."/>
        </authorList>
    </citation>
    <scope>NUCLEOTIDE SEQUENCE</scope>
    <source>
        <tissue evidence="1">Shoot tissue taken approximately 20 cm above the soil surface</tissue>
    </source>
</reference>
<organism evidence="1">
    <name type="scientific">Arundo donax</name>
    <name type="common">Giant reed</name>
    <name type="synonym">Donax arundinaceus</name>
    <dbReference type="NCBI Taxonomy" id="35708"/>
    <lineage>
        <taxon>Eukaryota</taxon>
        <taxon>Viridiplantae</taxon>
        <taxon>Streptophyta</taxon>
        <taxon>Embryophyta</taxon>
        <taxon>Tracheophyta</taxon>
        <taxon>Spermatophyta</taxon>
        <taxon>Magnoliopsida</taxon>
        <taxon>Liliopsida</taxon>
        <taxon>Poales</taxon>
        <taxon>Poaceae</taxon>
        <taxon>PACMAD clade</taxon>
        <taxon>Arundinoideae</taxon>
        <taxon>Arundineae</taxon>
        <taxon>Arundo</taxon>
    </lineage>
</organism>
<proteinExistence type="predicted"/>
<name>A0A0A8YK28_ARUDO</name>
<protein>
    <submittedName>
        <fullName evidence="1">Uncharacterized protein</fullName>
    </submittedName>
</protein>
<reference evidence="1" key="2">
    <citation type="journal article" date="2015" name="Data Brief">
        <title>Shoot transcriptome of the giant reed, Arundo donax.</title>
        <authorList>
            <person name="Barrero R.A."/>
            <person name="Guerrero F.D."/>
            <person name="Moolhuijzen P."/>
            <person name="Goolsby J.A."/>
            <person name="Tidwell J."/>
            <person name="Bellgard S.E."/>
            <person name="Bellgard M.I."/>
        </authorList>
    </citation>
    <scope>NUCLEOTIDE SEQUENCE</scope>
    <source>
        <tissue evidence="1">Shoot tissue taken approximately 20 cm above the soil surface</tissue>
    </source>
</reference>